<reference evidence="2" key="2">
    <citation type="submission" date="2020-06" db="EMBL/GenBank/DDBJ databases">
        <title>Helianthus annuus Genome sequencing and assembly Release 2.</title>
        <authorList>
            <person name="Gouzy J."/>
            <person name="Langlade N."/>
            <person name="Munos S."/>
        </authorList>
    </citation>
    <scope>NUCLEOTIDE SEQUENCE</scope>
    <source>
        <tissue evidence="2">Leaves</tissue>
    </source>
</reference>
<evidence type="ECO:0000256" key="1">
    <source>
        <dbReference type="SAM" id="MobiDB-lite"/>
    </source>
</evidence>
<dbReference type="Proteomes" id="UP000215914">
    <property type="component" value="Unassembled WGS sequence"/>
</dbReference>
<gene>
    <name evidence="2" type="ORF">HanXRQr2_Chr15g0679931</name>
</gene>
<evidence type="ECO:0000313" key="3">
    <source>
        <dbReference type="Proteomes" id="UP000215914"/>
    </source>
</evidence>
<keyword evidence="3" id="KW-1185">Reference proteome</keyword>
<sequence>MEPSPSPSWIVAGIESSRPLPSPSRTSSCGRSRRSKLVGPPSFLTVKNKIRNRIELWVESELPKIRRINRTEKRR</sequence>
<dbReference type="EMBL" id="MNCJ02000330">
    <property type="protein sequence ID" value="KAF5763415.1"/>
    <property type="molecule type" value="Genomic_DNA"/>
</dbReference>
<reference evidence="2" key="1">
    <citation type="journal article" date="2017" name="Nature">
        <title>The sunflower genome provides insights into oil metabolism, flowering and Asterid evolution.</title>
        <authorList>
            <person name="Badouin H."/>
            <person name="Gouzy J."/>
            <person name="Grassa C.J."/>
            <person name="Murat F."/>
            <person name="Staton S.E."/>
            <person name="Cottret L."/>
            <person name="Lelandais-Briere C."/>
            <person name="Owens G.L."/>
            <person name="Carrere S."/>
            <person name="Mayjonade B."/>
            <person name="Legrand L."/>
            <person name="Gill N."/>
            <person name="Kane N.C."/>
            <person name="Bowers J.E."/>
            <person name="Hubner S."/>
            <person name="Bellec A."/>
            <person name="Berard A."/>
            <person name="Berges H."/>
            <person name="Blanchet N."/>
            <person name="Boniface M.C."/>
            <person name="Brunel D."/>
            <person name="Catrice O."/>
            <person name="Chaidir N."/>
            <person name="Claudel C."/>
            <person name="Donnadieu C."/>
            <person name="Faraut T."/>
            <person name="Fievet G."/>
            <person name="Helmstetter N."/>
            <person name="King M."/>
            <person name="Knapp S.J."/>
            <person name="Lai Z."/>
            <person name="Le Paslier M.C."/>
            <person name="Lippi Y."/>
            <person name="Lorenzon L."/>
            <person name="Mandel J.R."/>
            <person name="Marage G."/>
            <person name="Marchand G."/>
            <person name="Marquand E."/>
            <person name="Bret-Mestries E."/>
            <person name="Morien E."/>
            <person name="Nambeesan S."/>
            <person name="Nguyen T."/>
            <person name="Pegot-Espagnet P."/>
            <person name="Pouilly N."/>
            <person name="Raftis F."/>
            <person name="Sallet E."/>
            <person name="Schiex T."/>
            <person name="Thomas J."/>
            <person name="Vandecasteele C."/>
            <person name="Vares D."/>
            <person name="Vear F."/>
            <person name="Vautrin S."/>
            <person name="Crespi M."/>
            <person name="Mangin B."/>
            <person name="Burke J.M."/>
            <person name="Salse J."/>
            <person name="Munos S."/>
            <person name="Vincourt P."/>
            <person name="Rieseberg L.H."/>
            <person name="Langlade N.B."/>
        </authorList>
    </citation>
    <scope>NUCLEOTIDE SEQUENCE</scope>
    <source>
        <tissue evidence="2">Leaves</tissue>
    </source>
</reference>
<accession>A0A9K3DYE7</accession>
<organism evidence="2 3">
    <name type="scientific">Helianthus annuus</name>
    <name type="common">Common sunflower</name>
    <dbReference type="NCBI Taxonomy" id="4232"/>
    <lineage>
        <taxon>Eukaryota</taxon>
        <taxon>Viridiplantae</taxon>
        <taxon>Streptophyta</taxon>
        <taxon>Embryophyta</taxon>
        <taxon>Tracheophyta</taxon>
        <taxon>Spermatophyta</taxon>
        <taxon>Magnoliopsida</taxon>
        <taxon>eudicotyledons</taxon>
        <taxon>Gunneridae</taxon>
        <taxon>Pentapetalae</taxon>
        <taxon>asterids</taxon>
        <taxon>campanulids</taxon>
        <taxon>Asterales</taxon>
        <taxon>Asteraceae</taxon>
        <taxon>Asteroideae</taxon>
        <taxon>Heliantheae alliance</taxon>
        <taxon>Heliantheae</taxon>
        <taxon>Helianthus</taxon>
    </lineage>
</organism>
<feature type="compositionally biased region" description="Low complexity" evidence="1">
    <location>
        <begin position="16"/>
        <end position="30"/>
    </location>
</feature>
<dbReference type="AlphaFoldDB" id="A0A9K3DYE7"/>
<evidence type="ECO:0000313" key="2">
    <source>
        <dbReference type="EMBL" id="KAF5763415.1"/>
    </source>
</evidence>
<comment type="caution">
    <text evidence="2">The sequence shown here is derived from an EMBL/GenBank/DDBJ whole genome shotgun (WGS) entry which is preliminary data.</text>
</comment>
<name>A0A9K3DYE7_HELAN</name>
<dbReference type="Gramene" id="mRNA:HanXRQr2_Chr15g0679931">
    <property type="protein sequence ID" value="CDS:HanXRQr2_Chr15g0679931.1"/>
    <property type="gene ID" value="HanXRQr2_Chr15g0679931"/>
</dbReference>
<proteinExistence type="predicted"/>
<protein>
    <submittedName>
        <fullName evidence="2">Uncharacterized protein</fullName>
    </submittedName>
</protein>
<feature type="region of interest" description="Disordered" evidence="1">
    <location>
        <begin position="1"/>
        <end position="38"/>
    </location>
</feature>